<dbReference type="GO" id="GO:0016740">
    <property type="term" value="F:transferase activity"/>
    <property type="evidence" value="ECO:0007669"/>
    <property type="project" value="UniProtKB-KW"/>
</dbReference>
<sequence length="213" mass="23705">MIGRLLSIFQKYKKNRFTSRMGLLAPSALFCLPRICPTPEKIFIHNNVSLGPESKFIMQVGTPSGKFVAKHHASIGAGLTVITNNHATTGVDIKQWFSDAAENNEGDTNKDVIVEEEVWCGANVTLLLGVTIGRGAIIGAGSVVRTSIPPYSIVTGNPAKVVGFKFRVDEIIEHEKELYIESERIPKADLEKNYKKYFLDRTSEIRSYIRLYC</sequence>
<name>A0A396BWP8_BACFG</name>
<dbReference type="PANTHER" id="PTHR43300">
    <property type="entry name" value="ACETYLTRANSFERASE"/>
    <property type="match status" value="1"/>
</dbReference>
<dbReference type="InterPro" id="IPR011004">
    <property type="entry name" value="Trimer_LpxA-like_sf"/>
</dbReference>
<gene>
    <name evidence="2" type="ORF">DW228_15485</name>
</gene>
<dbReference type="RefSeq" id="WP_044300521.1">
    <property type="nucleotide sequence ID" value="NZ_CAEUHN010000001.1"/>
</dbReference>
<keyword evidence="2" id="KW-0808">Transferase</keyword>
<organism evidence="2 3">
    <name type="scientific">Bacteroides fragilis</name>
    <dbReference type="NCBI Taxonomy" id="817"/>
    <lineage>
        <taxon>Bacteria</taxon>
        <taxon>Pseudomonadati</taxon>
        <taxon>Bacteroidota</taxon>
        <taxon>Bacteroidia</taxon>
        <taxon>Bacteroidales</taxon>
        <taxon>Bacteroidaceae</taxon>
        <taxon>Bacteroides</taxon>
    </lineage>
</organism>
<dbReference type="AlphaFoldDB" id="A0A396BWP8"/>
<evidence type="ECO:0000313" key="3">
    <source>
        <dbReference type="Proteomes" id="UP000266644"/>
    </source>
</evidence>
<dbReference type="PANTHER" id="PTHR43300:SF10">
    <property type="entry name" value="2,3,4,5-TETRAHYDROPYRIDINE-2,6-DICARBOXYLATE N-ACETYLTRANSFERASE"/>
    <property type="match status" value="1"/>
</dbReference>
<dbReference type="EMBL" id="QRJE01000025">
    <property type="protein sequence ID" value="RHH09116.1"/>
    <property type="molecule type" value="Genomic_DNA"/>
</dbReference>
<comment type="similarity">
    <text evidence="1">Belongs to the transferase hexapeptide repeat family.</text>
</comment>
<evidence type="ECO:0000313" key="2">
    <source>
        <dbReference type="EMBL" id="RHH09116.1"/>
    </source>
</evidence>
<dbReference type="Gene3D" id="2.160.10.10">
    <property type="entry name" value="Hexapeptide repeat proteins"/>
    <property type="match status" value="1"/>
</dbReference>
<dbReference type="SUPFAM" id="SSF51161">
    <property type="entry name" value="Trimeric LpxA-like enzymes"/>
    <property type="match status" value="1"/>
</dbReference>
<accession>A0A396BWP8</accession>
<dbReference type="InterPro" id="IPR050179">
    <property type="entry name" value="Trans_hexapeptide_repeat"/>
</dbReference>
<comment type="caution">
    <text evidence="2">The sequence shown here is derived from an EMBL/GenBank/DDBJ whole genome shotgun (WGS) entry which is preliminary data.</text>
</comment>
<protein>
    <submittedName>
        <fullName evidence="2">Galactoside O-acetyltransferase</fullName>
    </submittedName>
</protein>
<evidence type="ECO:0000256" key="1">
    <source>
        <dbReference type="ARBA" id="ARBA00007274"/>
    </source>
</evidence>
<reference evidence="2 3" key="1">
    <citation type="submission" date="2018-08" db="EMBL/GenBank/DDBJ databases">
        <title>A genome reference for cultivated species of the human gut microbiota.</title>
        <authorList>
            <person name="Zou Y."/>
            <person name="Xue W."/>
            <person name="Luo G."/>
        </authorList>
    </citation>
    <scope>NUCLEOTIDE SEQUENCE [LARGE SCALE GENOMIC DNA]</scope>
    <source>
        <strain evidence="2 3">AM18-6</strain>
    </source>
</reference>
<dbReference type="Proteomes" id="UP000266644">
    <property type="component" value="Unassembled WGS sequence"/>
</dbReference>
<proteinExistence type="inferred from homology"/>